<organism evidence="2 3">
    <name type="scientific">Arsenicicoccus piscis</name>
    <dbReference type="NCBI Taxonomy" id="673954"/>
    <lineage>
        <taxon>Bacteria</taxon>
        <taxon>Bacillati</taxon>
        <taxon>Actinomycetota</taxon>
        <taxon>Actinomycetes</taxon>
        <taxon>Micrococcales</taxon>
        <taxon>Intrasporangiaceae</taxon>
        <taxon>Arsenicicoccus</taxon>
    </lineage>
</organism>
<dbReference type="InterPro" id="IPR000073">
    <property type="entry name" value="AB_hydrolase_1"/>
</dbReference>
<proteinExistence type="predicted"/>
<dbReference type="SUPFAM" id="SSF53474">
    <property type="entry name" value="alpha/beta-Hydrolases"/>
    <property type="match status" value="1"/>
</dbReference>
<reference evidence="3" key="1">
    <citation type="journal article" date="2019" name="Int. J. Syst. Evol. Microbiol.">
        <title>The Global Catalogue of Microorganisms (GCM) 10K type strain sequencing project: providing services to taxonomists for standard genome sequencing and annotation.</title>
        <authorList>
            <consortium name="The Broad Institute Genomics Platform"/>
            <consortium name="The Broad Institute Genome Sequencing Center for Infectious Disease"/>
            <person name="Wu L."/>
            <person name="Ma J."/>
        </authorList>
    </citation>
    <scope>NUCLEOTIDE SEQUENCE [LARGE SCALE GENOMIC DNA]</scope>
    <source>
        <strain evidence="3">NBRC 105830</strain>
    </source>
</reference>
<keyword evidence="2" id="KW-0378">Hydrolase</keyword>
<dbReference type="PRINTS" id="PR00111">
    <property type="entry name" value="ABHYDROLASE"/>
</dbReference>
<dbReference type="GO" id="GO:0016787">
    <property type="term" value="F:hydrolase activity"/>
    <property type="evidence" value="ECO:0007669"/>
    <property type="project" value="UniProtKB-KW"/>
</dbReference>
<dbReference type="PANTHER" id="PTHR43194">
    <property type="entry name" value="HYDROLASE ALPHA/BETA FOLD FAMILY"/>
    <property type="match status" value="1"/>
</dbReference>
<name>A0ABQ6HTK4_9MICO</name>
<evidence type="ECO:0000259" key="1">
    <source>
        <dbReference type="Pfam" id="PF00561"/>
    </source>
</evidence>
<dbReference type="Pfam" id="PF00561">
    <property type="entry name" value="Abhydrolase_1"/>
    <property type="match status" value="1"/>
</dbReference>
<keyword evidence="3" id="KW-1185">Reference proteome</keyword>
<gene>
    <name evidence="2" type="ORF">GCM10025862_30500</name>
</gene>
<dbReference type="RefSeq" id="WP_241441351.1">
    <property type="nucleotide sequence ID" value="NZ_BSUJ01000001.1"/>
</dbReference>
<sequence>MITTNDGVGLHVTDEGDGEAVVLIAGYTAPATTWAFQREALLDAGYRVVAIDRRNHGESDKVAHGQRVARHAQDVRQVLEALDVRDAVLVGGSMGASTIWSYVDLYGTDRVRAIVSIDQTPRMRNSDEWAYGYYGFDDSNCGTFFQGSIPQTGRGFTVEQQLVGLQRLVDKLGPKAGALRGGITPETLPLLFDHAQQDWRDVVERVEVPVLMLAGRDSQMWPCEHATAMAERNAHVRAHVIEDCGHAANIDQPEALNAAILEFLDR</sequence>
<dbReference type="EMBL" id="BSUJ01000001">
    <property type="protein sequence ID" value="GMA21029.1"/>
    <property type="molecule type" value="Genomic_DNA"/>
</dbReference>
<protein>
    <submittedName>
        <fullName evidence="2">Alpha/beta hydrolase</fullName>
    </submittedName>
</protein>
<dbReference type="PRINTS" id="PR00412">
    <property type="entry name" value="EPOXHYDRLASE"/>
</dbReference>
<evidence type="ECO:0000313" key="2">
    <source>
        <dbReference type="EMBL" id="GMA21029.1"/>
    </source>
</evidence>
<dbReference type="InterPro" id="IPR000639">
    <property type="entry name" value="Epox_hydrolase-like"/>
</dbReference>
<dbReference type="InterPro" id="IPR029058">
    <property type="entry name" value="AB_hydrolase_fold"/>
</dbReference>
<dbReference type="InterPro" id="IPR050228">
    <property type="entry name" value="Carboxylesterase_BioH"/>
</dbReference>
<dbReference type="Gene3D" id="3.40.50.1820">
    <property type="entry name" value="alpha/beta hydrolase"/>
    <property type="match status" value="1"/>
</dbReference>
<dbReference type="PANTHER" id="PTHR43194:SF2">
    <property type="entry name" value="PEROXISOMAL MEMBRANE PROTEIN LPX1"/>
    <property type="match status" value="1"/>
</dbReference>
<accession>A0ABQ6HTK4</accession>
<evidence type="ECO:0000313" key="3">
    <source>
        <dbReference type="Proteomes" id="UP001157109"/>
    </source>
</evidence>
<dbReference type="Proteomes" id="UP001157109">
    <property type="component" value="Unassembled WGS sequence"/>
</dbReference>
<feature type="domain" description="AB hydrolase-1" evidence="1">
    <location>
        <begin position="20"/>
        <end position="252"/>
    </location>
</feature>
<comment type="caution">
    <text evidence="2">The sequence shown here is derived from an EMBL/GenBank/DDBJ whole genome shotgun (WGS) entry which is preliminary data.</text>
</comment>